<proteinExistence type="predicted"/>
<reference evidence="2" key="1">
    <citation type="submission" date="2023-05" db="EMBL/GenBank/DDBJ databases">
        <authorList>
            <person name="Huff M."/>
        </authorList>
    </citation>
    <scope>NUCLEOTIDE SEQUENCE</scope>
</reference>
<keyword evidence="3" id="KW-1185">Reference proteome</keyword>
<dbReference type="AlphaFoldDB" id="A0AAD2E5U5"/>
<evidence type="ECO:0000256" key="1">
    <source>
        <dbReference type="SAM" id="MobiDB-lite"/>
    </source>
</evidence>
<evidence type="ECO:0000313" key="2">
    <source>
        <dbReference type="EMBL" id="CAI9778344.1"/>
    </source>
</evidence>
<name>A0AAD2E5U5_9LAMI</name>
<dbReference type="Proteomes" id="UP000834106">
    <property type="component" value="Chromosome 16"/>
</dbReference>
<feature type="compositionally biased region" description="Basic and acidic residues" evidence="1">
    <location>
        <begin position="34"/>
        <end position="43"/>
    </location>
</feature>
<organism evidence="2 3">
    <name type="scientific">Fraxinus pennsylvanica</name>
    <dbReference type="NCBI Taxonomy" id="56036"/>
    <lineage>
        <taxon>Eukaryota</taxon>
        <taxon>Viridiplantae</taxon>
        <taxon>Streptophyta</taxon>
        <taxon>Embryophyta</taxon>
        <taxon>Tracheophyta</taxon>
        <taxon>Spermatophyta</taxon>
        <taxon>Magnoliopsida</taxon>
        <taxon>eudicotyledons</taxon>
        <taxon>Gunneridae</taxon>
        <taxon>Pentapetalae</taxon>
        <taxon>asterids</taxon>
        <taxon>lamiids</taxon>
        <taxon>Lamiales</taxon>
        <taxon>Oleaceae</taxon>
        <taxon>Oleeae</taxon>
        <taxon>Fraxinus</taxon>
    </lineage>
</organism>
<protein>
    <submittedName>
        <fullName evidence="2">Uncharacterized protein</fullName>
    </submittedName>
</protein>
<gene>
    <name evidence="2" type="ORF">FPE_LOCUS25774</name>
</gene>
<sequence>MEPGPVTVINLFDSMWFYSQILKKQSNSSSSPNPDRHNQENSRKPKISSQLTIHTRSKSDRPRTCLRRRREAADLGTNYRRVRDSTRPPPFLPKSRFITIP</sequence>
<feature type="region of interest" description="Disordered" evidence="1">
    <location>
        <begin position="24"/>
        <end position="101"/>
    </location>
</feature>
<accession>A0AAD2E5U5</accession>
<dbReference type="EMBL" id="OU503051">
    <property type="protein sequence ID" value="CAI9778344.1"/>
    <property type="molecule type" value="Genomic_DNA"/>
</dbReference>
<evidence type="ECO:0000313" key="3">
    <source>
        <dbReference type="Proteomes" id="UP000834106"/>
    </source>
</evidence>